<keyword evidence="1" id="KW-0812">Transmembrane</keyword>
<evidence type="ECO:0000313" key="2">
    <source>
        <dbReference type="EMBL" id="KAJ3167030.1"/>
    </source>
</evidence>
<accession>A0AAD5TAX0</accession>
<feature type="transmembrane region" description="Helical" evidence="1">
    <location>
        <begin position="91"/>
        <end position="107"/>
    </location>
</feature>
<keyword evidence="1" id="KW-0472">Membrane</keyword>
<protein>
    <submittedName>
        <fullName evidence="2">Uncharacterized protein</fullName>
    </submittedName>
</protein>
<dbReference type="Proteomes" id="UP001212152">
    <property type="component" value="Unassembled WGS sequence"/>
</dbReference>
<comment type="caution">
    <text evidence="2">The sequence shown here is derived from an EMBL/GenBank/DDBJ whole genome shotgun (WGS) entry which is preliminary data.</text>
</comment>
<feature type="transmembrane region" description="Helical" evidence="1">
    <location>
        <begin position="128"/>
        <end position="149"/>
    </location>
</feature>
<evidence type="ECO:0000313" key="3">
    <source>
        <dbReference type="Proteomes" id="UP001212152"/>
    </source>
</evidence>
<organism evidence="2 3">
    <name type="scientific">Geranomyces variabilis</name>
    <dbReference type="NCBI Taxonomy" id="109894"/>
    <lineage>
        <taxon>Eukaryota</taxon>
        <taxon>Fungi</taxon>
        <taxon>Fungi incertae sedis</taxon>
        <taxon>Chytridiomycota</taxon>
        <taxon>Chytridiomycota incertae sedis</taxon>
        <taxon>Chytridiomycetes</taxon>
        <taxon>Spizellomycetales</taxon>
        <taxon>Powellomycetaceae</taxon>
        <taxon>Geranomyces</taxon>
    </lineage>
</organism>
<keyword evidence="1" id="KW-1133">Transmembrane helix</keyword>
<name>A0AAD5TAX0_9FUNG</name>
<evidence type="ECO:0000256" key="1">
    <source>
        <dbReference type="SAM" id="Phobius"/>
    </source>
</evidence>
<dbReference type="AlphaFoldDB" id="A0AAD5TAX0"/>
<dbReference type="EMBL" id="JADGJQ010000149">
    <property type="protein sequence ID" value="KAJ3167030.1"/>
    <property type="molecule type" value="Genomic_DNA"/>
</dbReference>
<keyword evidence="3" id="KW-1185">Reference proteome</keyword>
<proteinExistence type="predicted"/>
<gene>
    <name evidence="2" type="ORF">HDU87_001746</name>
</gene>
<reference evidence="2" key="1">
    <citation type="submission" date="2020-05" db="EMBL/GenBank/DDBJ databases">
        <title>Phylogenomic resolution of chytrid fungi.</title>
        <authorList>
            <person name="Stajich J.E."/>
            <person name="Amses K."/>
            <person name="Simmons R."/>
            <person name="Seto K."/>
            <person name="Myers J."/>
            <person name="Bonds A."/>
            <person name="Quandt C.A."/>
            <person name="Barry K."/>
            <person name="Liu P."/>
            <person name="Grigoriev I."/>
            <person name="Longcore J.E."/>
            <person name="James T.Y."/>
        </authorList>
    </citation>
    <scope>NUCLEOTIDE SEQUENCE</scope>
    <source>
        <strain evidence="2">JEL0379</strain>
    </source>
</reference>
<sequence length="171" mass="19091">MKVSNTVHSVTVAASTFWFLGLSRGLDASWLKLLFYAEASVQVLLSTSGFLNPRRKRFSYLVHSPPIMQALIGMNNTALAVIRLLALLNTPYQPALLFCIPVLWYFTRNAPADKMIQGMVVVNTLWAVKARSLGLGLYTVNILLAGLVLKEEYLGELTNLGIWYLMRNELA</sequence>